<comment type="caution">
    <text evidence="1">The sequence shown here is derived from an EMBL/GenBank/DDBJ whole genome shotgun (WGS) entry which is preliminary data.</text>
</comment>
<dbReference type="Proteomes" id="UP000585474">
    <property type="component" value="Unassembled WGS sequence"/>
</dbReference>
<organism evidence="1 2">
    <name type="scientific">Actinidia rufa</name>
    <dbReference type="NCBI Taxonomy" id="165716"/>
    <lineage>
        <taxon>Eukaryota</taxon>
        <taxon>Viridiplantae</taxon>
        <taxon>Streptophyta</taxon>
        <taxon>Embryophyta</taxon>
        <taxon>Tracheophyta</taxon>
        <taxon>Spermatophyta</taxon>
        <taxon>Magnoliopsida</taxon>
        <taxon>eudicotyledons</taxon>
        <taxon>Gunneridae</taxon>
        <taxon>Pentapetalae</taxon>
        <taxon>asterids</taxon>
        <taxon>Ericales</taxon>
        <taxon>Actinidiaceae</taxon>
        <taxon>Actinidia</taxon>
    </lineage>
</organism>
<protein>
    <submittedName>
        <fullName evidence="1">Uncharacterized protein</fullName>
    </submittedName>
</protein>
<sequence length="400" mass="45086">MPEVCLQGPSCGVVGMNLSLMEAIVEHKIVMVVVHRKKFGHSVQYLLEVGKGTHVNPEVHSDYPYPSKKNLGDFATPNCNRKSRTSTSAMPVEVTNYAHLLHNRSSCSFNEYLLETDKLMAMGALDLSAEFERQKGKSFKRAISSDCPGQQDPPKELTPPRFTQYDGPLKSFGHDNMPGVPIVPKGSRVEMFRLIACRINQELSPAHRVIHSSFFINTKAPKGVGSLLTLKKGKNKSLRNYNNRYWETYNEIEERSEKKTMSELGSIAFSKANLERVQHPHVDPLVIQLKINNYDVKRILVDTGSSIEGVSSTLHQDIKFATFRGEKTLYGDQVVDKQCYLTTISTKAAMKEMKLIEKELEVLEDVGRDSKAKVVEDMIHYELDEPSSDRFFLTGANLEE</sequence>
<reference evidence="2" key="1">
    <citation type="submission" date="2019-07" db="EMBL/GenBank/DDBJ databases">
        <title>De Novo Assembly of kiwifruit Actinidia rufa.</title>
        <authorList>
            <person name="Sugita-Konishi S."/>
            <person name="Sato K."/>
            <person name="Mori E."/>
            <person name="Abe Y."/>
            <person name="Kisaki G."/>
            <person name="Hamano K."/>
            <person name="Suezawa K."/>
            <person name="Otani M."/>
            <person name="Fukuda T."/>
            <person name="Manabe T."/>
            <person name="Gomi K."/>
            <person name="Tabuchi M."/>
            <person name="Akimitsu K."/>
            <person name="Kataoka I."/>
        </authorList>
    </citation>
    <scope>NUCLEOTIDE SEQUENCE [LARGE SCALE GENOMIC DNA]</scope>
    <source>
        <strain evidence="2">cv. Fuchu</strain>
    </source>
</reference>
<proteinExistence type="predicted"/>
<dbReference type="OrthoDB" id="10309868at2759"/>
<accession>A0A7J0DXS5</accession>
<evidence type="ECO:0000313" key="2">
    <source>
        <dbReference type="Proteomes" id="UP000585474"/>
    </source>
</evidence>
<dbReference type="EMBL" id="BJWL01000434">
    <property type="protein sequence ID" value="GFS44221.1"/>
    <property type="molecule type" value="Genomic_DNA"/>
</dbReference>
<evidence type="ECO:0000313" key="1">
    <source>
        <dbReference type="EMBL" id="GFS44221.1"/>
    </source>
</evidence>
<dbReference type="AlphaFoldDB" id="A0A7J0DXS5"/>
<name>A0A7J0DXS5_9ERIC</name>
<gene>
    <name evidence="1" type="ORF">Acr_00g0089210</name>
</gene>
<keyword evidence="2" id="KW-1185">Reference proteome</keyword>